<dbReference type="EMBL" id="CP042306">
    <property type="protein sequence ID" value="QDZ07966.1"/>
    <property type="molecule type" value="Genomic_DNA"/>
</dbReference>
<keyword evidence="5" id="KW-1185">Reference proteome</keyword>
<feature type="transmembrane region" description="Helical" evidence="2">
    <location>
        <begin position="36"/>
        <end position="57"/>
    </location>
</feature>
<accession>A0A5B8LJ40</accession>
<dbReference type="KEGG" id="spai:FPZ24_11125"/>
<reference evidence="4 5" key="1">
    <citation type="submission" date="2019-07" db="EMBL/GenBank/DDBJ databases">
        <title>Full genome sequence of Sphingomonas sp. 4R-6-7(HKS19).</title>
        <authorList>
            <person name="Im W.-T."/>
        </authorList>
    </citation>
    <scope>NUCLEOTIDE SEQUENCE [LARGE SCALE GENOMIC DNA]</scope>
    <source>
        <strain evidence="4 5">HKS19</strain>
    </source>
</reference>
<feature type="region of interest" description="Disordered" evidence="1">
    <location>
        <begin position="122"/>
        <end position="156"/>
    </location>
</feature>
<dbReference type="PROSITE" id="PS51724">
    <property type="entry name" value="SPOR"/>
    <property type="match status" value="1"/>
</dbReference>
<evidence type="ECO:0000256" key="2">
    <source>
        <dbReference type="SAM" id="Phobius"/>
    </source>
</evidence>
<dbReference type="InterPro" id="IPR036680">
    <property type="entry name" value="SPOR-like_sf"/>
</dbReference>
<evidence type="ECO:0000259" key="3">
    <source>
        <dbReference type="PROSITE" id="PS51724"/>
    </source>
</evidence>
<organism evidence="4 5">
    <name type="scientific">Sphingomonas panacisoli</name>
    <dbReference type="NCBI Taxonomy" id="1813879"/>
    <lineage>
        <taxon>Bacteria</taxon>
        <taxon>Pseudomonadati</taxon>
        <taxon>Pseudomonadota</taxon>
        <taxon>Alphaproteobacteria</taxon>
        <taxon>Sphingomonadales</taxon>
        <taxon>Sphingomonadaceae</taxon>
        <taxon>Sphingomonas</taxon>
    </lineage>
</organism>
<dbReference type="Pfam" id="PF05036">
    <property type="entry name" value="SPOR"/>
    <property type="match status" value="1"/>
</dbReference>
<dbReference type="Proteomes" id="UP000315673">
    <property type="component" value="Chromosome"/>
</dbReference>
<dbReference type="GO" id="GO:0042834">
    <property type="term" value="F:peptidoglycan binding"/>
    <property type="evidence" value="ECO:0007669"/>
    <property type="project" value="InterPro"/>
</dbReference>
<protein>
    <submittedName>
        <fullName evidence="4">SPOR domain-containing protein</fullName>
    </submittedName>
</protein>
<dbReference type="OrthoDB" id="7390714at2"/>
<dbReference type="RefSeq" id="WP_146571984.1">
    <property type="nucleotide sequence ID" value="NZ_CP042306.1"/>
</dbReference>
<keyword evidence="2" id="KW-1133">Transmembrane helix</keyword>
<name>A0A5B8LJ40_9SPHN</name>
<dbReference type="AlphaFoldDB" id="A0A5B8LJ40"/>
<feature type="domain" description="SPOR" evidence="3">
    <location>
        <begin position="162"/>
        <end position="243"/>
    </location>
</feature>
<dbReference type="Gene3D" id="3.30.70.1070">
    <property type="entry name" value="Sporulation related repeat"/>
    <property type="match status" value="1"/>
</dbReference>
<evidence type="ECO:0000256" key="1">
    <source>
        <dbReference type="SAM" id="MobiDB-lite"/>
    </source>
</evidence>
<keyword evidence="2" id="KW-0472">Membrane</keyword>
<proteinExistence type="predicted"/>
<keyword evidence="2" id="KW-0812">Transmembrane</keyword>
<sequence>MAGEKWSEPSVTDNDRLPWLETAGDDYEEGPPLSRIVGMVLIGLVALAAVLGGIYWFKHRTPAAGNGDLIAAQEGDYKVKPDDPGGMKVAGEGDAAVAASGGAAGGNGSIAVTSLPEAPIVGKKAGPDAKGGPGASTATASVSGSGGKLTAPAPGRPVTIANGGGGGALVQLGSFPSEGQANTAWGQASKRFGYLAGLGKSIEKAEVNGRTFYRLKVNAGSAGAAQELCGKLKVAGEACIVTS</sequence>
<dbReference type="InterPro" id="IPR007730">
    <property type="entry name" value="SPOR-like_dom"/>
</dbReference>
<evidence type="ECO:0000313" key="4">
    <source>
        <dbReference type="EMBL" id="QDZ07966.1"/>
    </source>
</evidence>
<gene>
    <name evidence="4" type="ORF">FPZ24_11125</name>
</gene>
<evidence type="ECO:0000313" key="5">
    <source>
        <dbReference type="Proteomes" id="UP000315673"/>
    </source>
</evidence>